<dbReference type="GO" id="GO:0015807">
    <property type="term" value="P:L-amino acid transport"/>
    <property type="evidence" value="ECO:0007669"/>
    <property type="project" value="TreeGrafter"/>
</dbReference>
<dbReference type="Pfam" id="PF00005">
    <property type="entry name" value="ABC_tran"/>
    <property type="match status" value="1"/>
</dbReference>
<dbReference type="GO" id="GO:0016887">
    <property type="term" value="F:ATP hydrolysis activity"/>
    <property type="evidence" value="ECO:0007669"/>
    <property type="project" value="InterPro"/>
</dbReference>
<keyword evidence="3" id="KW-0029">Amino-acid transport</keyword>
<dbReference type="PROSITE" id="PS50893">
    <property type="entry name" value="ABC_TRANSPORTER_2"/>
    <property type="match status" value="1"/>
</dbReference>
<dbReference type="InterPro" id="IPR052156">
    <property type="entry name" value="BCAA_Transport_ATP-bd_LivF"/>
</dbReference>
<organism evidence="5">
    <name type="scientific">marine sediment metagenome</name>
    <dbReference type="NCBI Taxonomy" id="412755"/>
    <lineage>
        <taxon>unclassified sequences</taxon>
        <taxon>metagenomes</taxon>
        <taxon>ecological metagenomes</taxon>
    </lineage>
</organism>
<dbReference type="GO" id="GO:0015658">
    <property type="term" value="F:branched-chain amino acid transmembrane transporter activity"/>
    <property type="evidence" value="ECO:0007669"/>
    <property type="project" value="TreeGrafter"/>
</dbReference>
<dbReference type="SUPFAM" id="SSF52540">
    <property type="entry name" value="P-loop containing nucleoside triphosphate hydrolases"/>
    <property type="match status" value="1"/>
</dbReference>
<proteinExistence type="inferred from homology"/>
<dbReference type="Gene3D" id="3.40.50.300">
    <property type="entry name" value="P-loop containing nucleotide triphosphate hydrolases"/>
    <property type="match status" value="1"/>
</dbReference>
<dbReference type="PANTHER" id="PTHR43820">
    <property type="entry name" value="HIGH-AFFINITY BRANCHED-CHAIN AMINO ACID TRANSPORT ATP-BINDING PROTEIN LIVF"/>
    <property type="match status" value="1"/>
</dbReference>
<comment type="similarity">
    <text evidence="1">Belongs to the ABC transporter superfamily.</text>
</comment>
<dbReference type="EMBL" id="LAZR01060977">
    <property type="protein sequence ID" value="KKK64545.1"/>
    <property type="molecule type" value="Genomic_DNA"/>
</dbReference>
<evidence type="ECO:0000259" key="4">
    <source>
        <dbReference type="PROSITE" id="PS50893"/>
    </source>
</evidence>
<keyword evidence="2" id="KW-0813">Transport</keyword>
<dbReference type="GO" id="GO:0005524">
    <property type="term" value="F:ATP binding"/>
    <property type="evidence" value="ECO:0007669"/>
    <property type="project" value="InterPro"/>
</dbReference>
<feature type="domain" description="ABC transporter" evidence="4">
    <location>
        <begin position="2"/>
        <end position="163"/>
    </location>
</feature>
<comment type="caution">
    <text evidence="5">The sequence shown here is derived from an EMBL/GenBank/DDBJ whole genome shotgun (WGS) entry which is preliminary data.</text>
</comment>
<dbReference type="CDD" id="cd03224">
    <property type="entry name" value="ABC_TM1139_LivF_branched"/>
    <property type="match status" value="1"/>
</dbReference>
<evidence type="ECO:0000313" key="5">
    <source>
        <dbReference type="EMBL" id="KKK64545.1"/>
    </source>
</evidence>
<sequence length="164" mass="17840">MLKLISVESYYGRIRALKGISLEVPEGEIVALLGANGAGKSTTLRTISGLIHTAGGEILYQGQPIHHISPHRIVRLGICQVPEGRDIFMGLTVQENLKMGAFTRKDGKEVQRNLNRIYTSFPILNSRAKQMAGTLSGGEQQMLATARALMSNPKLMLLDEPSLG</sequence>
<feature type="non-terminal residue" evidence="5">
    <location>
        <position position="164"/>
    </location>
</feature>
<evidence type="ECO:0000256" key="3">
    <source>
        <dbReference type="ARBA" id="ARBA00022970"/>
    </source>
</evidence>
<dbReference type="InterPro" id="IPR027417">
    <property type="entry name" value="P-loop_NTPase"/>
</dbReference>
<dbReference type="PANTHER" id="PTHR43820:SF8">
    <property type="entry name" value="ABC TRANSPORTER SUBSTRATE-BINDING PROTEIN"/>
    <property type="match status" value="1"/>
</dbReference>
<dbReference type="InterPro" id="IPR003439">
    <property type="entry name" value="ABC_transporter-like_ATP-bd"/>
</dbReference>
<evidence type="ECO:0000256" key="2">
    <source>
        <dbReference type="ARBA" id="ARBA00022448"/>
    </source>
</evidence>
<accession>A0A0F8XTJ5</accession>
<dbReference type="AlphaFoldDB" id="A0A0F8XTJ5"/>
<protein>
    <recommendedName>
        <fullName evidence="4">ABC transporter domain-containing protein</fullName>
    </recommendedName>
</protein>
<name>A0A0F8XTJ5_9ZZZZ</name>
<evidence type="ECO:0000256" key="1">
    <source>
        <dbReference type="ARBA" id="ARBA00005417"/>
    </source>
</evidence>
<gene>
    <name evidence="5" type="ORF">LCGC14_2983120</name>
</gene>
<reference evidence="5" key="1">
    <citation type="journal article" date="2015" name="Nature">
        <title>Complex archaea that bridge the gap between prokaryotes and eukaryotes.</title>
        <authorList>
            <person name="Spang A."/>
            <person name="Saw J.H."/>
            <person name="Jorgensen S.L."/>
            <person name="Zaremba-Niedzwiedzka K."/>
            <person name="Martijn J."/>
            <person name="Lind A.E."/>
            <person name="van Eijk R."/>
            <person name="Schleper C."/>
            <person name="Guy L."/>
            <person name="Ettema T.J."/>
        </authorList>
    </citation>
    <scope>NUCLEOTIDE SEQUENCE</scope>
</reference>